<dbReference type="PANTHER" id="PTHR19957">
    <property type="entry name" value="SYNTAXIN"/>
    <property type="match status" value="1"/>
</dbReference>
<dbReference type="GO" id="GO:0000139">
    <property type="term" value="C:Golgi membrane"/>
    <property type="evidence" value="ECO:0007669"/>
    <property type="project" value="UniProtKB-SubCell"/>
</dbReference>
<dbReference type="AlphaFoldDB" id="A0A875RYK2"/>
<comment type="similarity">
    <text evidence="2">Belongs to the syntaxin family.</text>
</comment>
<gene>
    <name evidence="13" type="ORF">FOA43_001943</name>
</gene>
<feature type="transmembrane region" description="Helical" evidence="11">
    <location>
        <begin position="305"/>
        <end position="322"/>
    </location>
</feature>
<dbReference type="CDD" id="cd15845">
    <property type="entry name" value="SNARE_syntaxin16"/>
    <property type="match status" value="1"/>
</dbReference>
<evidence type="ECO:0000313" key="14">
    <source>
        <dbReference type="Proteomes" id="UP000662931"/>
    </source>
</evidence>
<dbReference type="GO" id="GO:0006886">
    <property type="term" value="P:intracellular protein transport"/>
    <property type="evidence" value="ECO:0007669"/>
    <property type="project" value="InterPro"/>
</dbReference>
<evidence type="ECO:0000256" key="10">
    <source>
        <dbReference type="SAM" id="MobiDB-lite"/>
    </source>
</evidence>
<keyword evidence="3" id="KW-0813">Transport</keyword>
<keyword evidence="4 11" id="KW-0812">Transmembrane</keyword>
<dbReference type="Proteomes" id="UP000662931">
    <property type="component" value="Chromosome 1"/>
</dbReference>
<dbReference type="GeneID" id="62195344"/>
<dbReference type="InterPro" id="IPR010989">
    <property type="entry name" value="SNARE"/>
</dbReference>
<evidence type="ECO:0000313" key="13">
    <source>
        <dbReference type="EMBL" id="QPG74611.1"/>
    </source>
</evidence>
<feature type="compositionally biased region" description="Polar residues" evidence="10">
    <location>
        <begin position="352"/>
        <end position="362"/>
    </location>
</feature>
<feature type="non-terminal residue" evidence="13">
    <location>
        <position position="1"/>
    </location>
</feature>
<reference evidence="13" key="1">
    <citation type="submission" date="2020-10" db="EMBL/GenBank/DDBJ databases">
        <authorList>
            <person name="Roach M.J.R."/>
        </authorList>
    </citation>
    <scope>NUCLEOTIDE SEQUENCE</scope>
    <source>
        <strain evidence="13">CBS 1945</strain>
    </source>
</reference>
<accession>A0A875RYK2</accession>
<dbReference type="GO" id="GO:0048278">
    <property type="term" value="P:vesicle docking"/>
    <property type="evidence" value="ECO:0007669"/>
    <property type="project" value="TreeGrafter"/>
</dbReference>
<dbReference type="Pfam" id="PF05739">
    <property type="entry name" value="SNARE"/>
    <property type="match status" value="1"/>
</dbReference>
<evidence type="ECO:0000256" key="8">
    <source>
        <dbReference type="ARBA" id="ARBA00023054"/>
    </source>
</evidence>
<dbReference type="InterPro" id="IPR045242">
    <property type="entry name" value="Syntaxin"/>
</dbReference>
<keyword evidence="14" id="KW-1185">Reference proteome</keyword>
<proteinExistence type="inferred from homology"/>
<keyword evidence="6 11" id="KW-1133">Transmembrane helix</keyword>
<evidence type="ECO:0000256" key="2">
    <source>
        <dbReference type="ARBA" id="ARBA00009063"/>
    </source>
</evidence>
<evidence type="ECO:0000256" key="11">
    <source>
        <dbReference type="SAM" id="Phobius"/>
    </source>
</evidence>
<dbReference type="InterPro" id="IPR000727">
    <property type="entry name" value="T_SNARE_dom"/>
</dbReference>
<feature type="domain" description="T-SNARE coiled-coil homology" evidence="12">
    <location>
        <begin position="231"/>
        <end position="293"/>
    </location>
</feature>
<dbReference type="GO" id="GO:0000149">
    <property type="term" value="F:SNARE binding"/>
    <property type="evidence" value="ECO:0007669"/>
    <property type="project" value="TreeGrafter"/>
</dbReference>
<dbReference type="InterPro" id="IPR006012">
    <property type="entry name" value="Syntaxin/epimorphin_CS"/>
</dbReference>
<feature type="region of interest" description="Disordered" evidence="10">
    <location>
        <begin position="330"/>
        <end position="362"/>
    </location>
</feature>
<dbReference type="PANTHER" id="PTHR19957:SF83">
    <property type="entry name" value="SYNTAXIN-16"/>
    <property type="match status" value="1"/>
</dbReference>
<dbReference type="EMBL" id="CP064812">
    <property type="protein sequence ID" value="QPG74611.1"/>
    <property type="molecule type" value="Genomic_DNA"/>
</dbReference>
<dbReference type="GO" id="GO:0005484">
    <property type="term" value="F:SNAP receptor activity"/>
    <property type="evidence" value="ECO:0007669"/>
    <property type="project" value="InterPro"/>
</dbReference>
<dbReference type="PROSITE" id="PS00914">
    <property type="entry name" value="SYNTAXIN"/>
    <property type="match status" value="1"/>
</dbReference>
<evidence type="ECO:0000256" key="6">
    <source>
        <dbReference type="ARBA" id="ARBA00022989"/>
    </source>
</evidence>
<keyword evidence="8" id="KW-0175">Coiled coil</keyword>
<evidence type="ECO:0000256" key="5">
    <source>
        <dbReference type="ARBA" id="ARBA00022927"/>
    </source>
</evidence>
<keyword evidence="7" id="KW-0333">Golgi apparatus</keyword>
<evidence type="ECO:0000256" key="7">
    <source>
        <dbReference type="ARBA" id="ARBA00023034"/>
    </source>
</evidence>
<evidence type="ECO:0000256" key="1">
    <source>
        <dbReference type="ARBA" id="ARBA00004409"/>
    </source>
</evidence>
<evidence type="ECO:0000256" key="3">
    <source>
        <dbReference type="ARBA" id="ARBA00022448"/>
    </source>
</evidence>
<dbReference type="OrthoDB" id="10251371at2759"/>
<evidence type="ECO:0000256" key="9">
    <source>
        <dbReference type="ARBA" id="ARBA00023136"/>
    </source>
</evidence>
<keyword evidence="9 11" id="KW-0472">Membrane</keyword>
<dbReference type="KEGG" id="bnn:FOA43_001943"/>
<dbReference type="PROSITE" id="PS50192">
    <property type="entry name" value="T_SNARE"/>
    <property type="match status" value="1"/>
</dbReference>
<dbReference type="SMART" id="SM00397">
    <property type="entry name" value="t_SNARE"/>
    <property type="match status" value="1"/>
</dbReference>
<keyword evidence="5" id="KW-0653">Protein transport</keyword>
<comment type="subcellular location">
    <subcellularLocation>
        <location evidence="1">Golgi apparatus membrane</location>
        <topology evidence="1">Single-pass type IV membrane protein</topology>
    </subcellularLocation>
</comment>
<sequence length="362" mass="41799">RTNLYIAYRRTFPHHEHAPFERGSEEEQGLIGVKPYRDDDNDHSEPIEMAQLPLSMVKLEQELEAMLDGIVNDINELGKLYRKNMLPGFNDTSEDEAKINDLSMKITKKFQFMYTEIKKLDDSKLQFGRKSETLLVENLKKKSAIRTQELSTSFRKLQNNYIRYLREDEFEVATPNVENKGFDESQIFANNGNPGEEDEGSAIEKYSREAMQSSSKQLLKQVDQSQSRLSDEYLEQREREIYKIAQGVVEISTIFKELETMVIDQGTILDRVDYNLSKTVEDVKKADKQMKRAEGYQKATTKCKVVLFLVLVILFMLLLLMVKPRRVDHYNHDTDKGGDSNPSAYTPDRTPENTSPDVGNLI</sequence>
<protein>
    <recommendedName>
        <fullName evidence="12">t-SNARE coiled-coil homology domain-containing protein</fullName>
    </recommendedName>
</protein>
<dbReference type="GO" id="GO:0006906">
    <property type="term" value="P:vesicle fusion"/>
    <property type="evidence" value="ECO:0007669"/>
    <property type="project" value="TreeGrafter"/>
</dbReference>
<dbReference type="Gene3D" id="1.20.58.70">
    <property type="match status" value="1"/>
</dbReference>
<dbReference type="SUPFAM" id="SSF47661">
    <property type="entry name" value="t-snare proteins"/>
    <property type="match status" value="1"/>
</dbReference>
<dbReference type="GO" id="GO:0031201">
    <property type="term" value="C:SNARE complex"/>
    <property type="evidence" value="ECO:0007669"/>
    <property type="project" value="TreeGrafter"/>
</dbReference>
<name>A0A875RYK2_EENNA</name>
<organism evidence="13 14">
    <name type="scientific">Eeniella nana</name>
    <name type="common">Yeast</name>
    <name type="synonym">Brettanomyces nanus</name>
    <dbReference type="NCBI Taxonomy" id="13502"/>
    <lineage>
        <taxon>Eukaryota</taxon>
        <taxon>Fungi</taxon>
        <taxon>Dikarya</taxon>
        <taxon>Ascomycota</taxon>
        <taxon>Saccharomycotina</taxon>
        <taxon>Pichiomycetes</taxon>
        <taxon>Pichiales</taxon>
        <taxon>Pichiaceae</taxon>
        <taxon>Brettanomyces</taxon>
    </lineage>
</organism>
<dbReference type="RefSeq" id="XP_038778176.1">
    <property type="nucleotide sequence ID" value="XM_038922248.1"/>
</dbReference>
<evidence type="ECO:0000256" key="4">
    <source>
        <dbReference type="ARBA" id="ARBA00022692"/>
    </source>
</evidence>
<evidence type="ECO:0000259" key="12">
    <source>
        <dbReference type="PROSITE" id="PS50192"/>
    </source>
</evidence>